<proteinExistence type="predicted"/>
<protein>
    <submittedName>
        <fullName evidence="2">IS3 family transposase</fullName>
    </submittedName>
</protein>
<dbReference type="KEGG" id="lrs:PX52LOC_07859"/>
<evidence type="ECO:0000313" key="2">
    <source>
        <dbReference type="EMBL" id="QEL20749.1"/>
    </source>
</evidence>
<dbReference type="Proteomes" id="UP000324974">
    <property type="component" value="Chromosome"/>
</dbReference>
<dbReference type="InterPro" id="IPR010921">
    <property type="entry name" value="Trp_repressor/repl_initiator"/>
</dbReference>
<dbReference type="EMBL" id="CP042425">
    <property type="protein sequence ID" value="QEL20749.1"/>
    <property type="molecule type" value="Genomic_DNA"/>
</dbReference>
<evidence type="ECO:0000256" key="1">
    <source>
        <dbReference type="SAM" id="MobiDB-lite"/>
    </source>
</evidence>
<dbReference type="GO" id="GO:0043565">
    <property type="term" value="F:sequence-specific DNA binding"/>
    <property type="evidence" value="ECO:0007669"/>
    <property type="project" value="InterPro"/>
</dbReference>
<keyword evidence="3" id="KW-1185">Reference proteome</keyword>
<dbReference type="SUPFAM" id="SSF48295">
    <property type="entry name" value="TrpR-like"/>
    <property type="match status" value="1"/>
</dbReference>
<dbReference type="RefSeq" id="WP_149115007.1">
    <property type="nucleotide sequence ID" value="NZ_CP042425.1"/>
</dbReference>
<organism evidence="2 3">
    <name type="scientific">Limnoglobus roseus</name>
    <dbReference type="NCBI Taxonomy" id="2598579"/>
    <lineage>
        <taxon>Bacteria</taxon>
        <taxon>Pseudomonadati</taxon>
        <taxon>Planctomycetota</taxon>
        <taxon>Planctomycetia</taxon>
        <taxon>Gemmatales</taxon>
        <taxon>Gemmataceae</taxon>
        <taxon>Limnoglobus</taxon>
    </lineage>
</organism>
<accession>A0A5C1AMV3</accession>
<reference evidence="3" key="1">
    <citation type="submission" date="2019-08" db="EMBL/GenBank/DDBJ databases">
        <title>Limnoglobus roseus gen. nov., sp. nov., a novel freshwater planctomycete with a giant genome from the family Gemmataceae.</title>
        <authorList>
            <person name="Kulichevskaya I.S."/>
            <person name="Naumoff D.G."/>
            <person name="Miroshnikov K."/>
            <person name="Ivanova A."/>
            <person name="Philippov D.A."/>
            <person name="Hakobyan A."/>
            <person name="Rijpstra I.C."/>
            <person name="Sinninghe Damste J.S."/>
            <person name="Liesack W."/>
            <person name="Dedysh S.N."/>
        </authorList>
    </citation>
    <scope>NUCLEOTIDE SEQUENCE [LARGE SCALE GENOMIC DNA]</scope>
    <source>
        <strain evidence="3">PX52</strain>
    </source>
</reference>
<name>A0A5C1AMV3_9BACT</name>
<feature type="region of interest" description="Disordered" evidence="1">
    <location>
        <begin position="33"/>
        <end position="61"/>
    </location>
</feature>
<feature type="region of interest" description="Disordered" evidence="1">
    <location>
        <begin position="90"/>
        <end position="117"/>
    </location>
</feature>
<gene>
    <name evidence="2" type="ORF">PX52LOC_07859</name>
</gene>
<evidence type="ECO:0000313" key="3">
    <source>
        <dbReference type="Proteomes" id="UP000324974"/>
    </source>
</evidence>
<dbReference type="AlphaFoldDB" id="A0A5C1AMV3"/>
<dbReference type="OrthoDB" id="9803878at2"/>
<sequence length="117" mass="12422">MFKVDPTADAVGPHLLGEEKLPPAFMVKRLRKHDGGTASARPAGGRSLNLPTSCGHGVKGTLPAEEPLISEARRTFTREFKVAAVQLVTGKGKSVSEAARTPDNRPFLPKADPKPGK</sequence>